<dbReference type="Gene3D" id="3.30.1370.210">
    <property type="match status" value="1"/>
</dbReference>
<evidence type="ECO:0000259" key="8">
    <source>
        <dbReference type="PROSITE" id="PS50103"/>
    </source>
</evidence>
<feature type="zinc finger region" description="C3H1-type" evidence="5">
    <location>
        <begin position="356"/>
        <end position="384"/>
    </location>
</feature>
<feature type="region of interest" description="Disordered" evidence="7">
    <location>
        <begin position="245"/>
        <end position="269"/>
    </location>
</feature>
<dbReference type="Gene3D" id="1.20.120.1350">
    <property type="entry name" value="Pneumovirus matrix protein 2 (M2), zinc-binding domain"/>
    <property type="match status" value="1"/>
</dbReference>
<dbReference type="GO" id="GO:0008270">
    <property type="term" value="F:zinc ion binding"/>
    <property type="evidence" value="ECO:0007669"/>
    <property type="project" value="UniProtKB-KW"/>
</dbReference>
<feature type="coiled-coil region" evidence="6">
    <location>
        <begin position="199"/>
        <end position="234"/>
    </location>
</feature>
<keyword evidence="4 5" id="KW-0862">Zinc</keyword>
<reference evidence="9" key="1">
    <citation type="journal article" date="2020" name="Fungal Divers.">
        <title>Resolving the Mortierellaceae phylogeny through synthesis of multi-gene phylogenetics and phylogenomics.</title>
        <authorList>
            <person name="Vandepol N."/>
            <person name="Liber J."/>
            <person name="Desiro A."/>
            <person name="Na H."/>
            <person name="Kennedy M."/>
            <person name="Barry K."/>
            <person name="Grigoriev I.V."/>
            <person name="Miller A.N."/>
            <person name="O'Donnell K."/>
            <person name="Stajich J.E."/>
            <person name="Bonito G."/>
        </authorList>
    </citation>
    <scope>NUCLEOTIDE SEQUENCE</scope>
    <source>
        <strain evidence="9">KOD948</strain>
    </source>
</reference>
<dbReference type="PROSITE" id="PS50103">
    <property type="entry name" value="ZF_C3H1"/>
    <property type="match status" value="2"/>
</dbReference>
<name>A0A9P6PS83_9FUNG</name>
<keyword evidence="10" id="KW-1185">Reference proteome</keyword>
<feature type="zinc finger region" description="C3H1-type" evidence="5">
    <location>
        <begin position="272"/>
        <end position="299"/>
    </location>
</feature>
<feature type="domain" description="C3H1-type" evidence="8">
    <location>
        <begin position="356"/>
        <end position="384"/>
    </location>
</feature>
<keyword evidence="1 5" id="KW-0479">Metal-binding</keyword>
<dbReference type="GO" id="GO:0045892">
    <property type="term" value="P:negative regulation of DNA-templated transcription"/>
    <property type="evidence" value="ECO:0007669"/>
    <property type="project" value="InterPro"/>
</dbReference>
<accession>A0A9P6PS83</accession>
<dbReference type="SMART" id="SM00356">
    <property type="entry name" value="ZnF_C3H1"/>
    <property type="match status" value="3"/>
</dbReference>
<dbReference type="AlphaFoldDB" id="A0A9P6PS83"/>
<dbReference type="Pfam" id="PF00642">
    <property type="entry name" value="zf-CCCH"/>
    <property type="match status" value="1"/>
</dbReference>
<dbReference type="GO" id="GO:0003723">
    <property type="term" value="F:RNA binding"/>
    <property type="evidence" value="ECO:0007669"/>
    <property type="project" value="InterPro"/>
</dbReference>
<keyword evidence="2" id="KW-0677">Repeat</keyword>
<proteinExistence type="predicted"/>
<evidence type="ECO:0000256" key="3">
    <source>
        <dbReference type="ARBA" id="ARBA00022771"/>
    </source>
</evidence>
<dbReference type="InterPro" id="IPR036855">
    <property type="entry name" value="Znf_CCCH_sf"/>
</dbReference>
<evidence type="ECO:0000313" key="10">
    <source>
        <dbReference type="Proteomes" id="UP000726737"/>
    </source>
</evidence>
<dbReference type="PANTHER" id="PTHR13119">
    <property type="entry name" value="ZINC FINGER CCCH DOMAIN-CONTAINING PROTEI"/>
    <property type="match status" value="1"/>
</dbReference>
<organism evidence="9 10">
    <name type="scientific">Mortierella polycephala</name>
    <dbReference type="NCBI Taxonomy" id="41804"/>
    <lineage>
        <taxon>Eukaryota</taxon>
        <taxon>Fungi</taxon>
        <taxon>Fungi incertae sedis</taxon>
        <taxon>Mucoromycota</taxon>
        <taxon>Mortierellomycotina</taxon>
        <taxon>Mortierellomycetes</taxon>
        <taxon>Mortierellales</taxon>
        <taxon>Mortierellaceae</taxon>
        <taxon>Mortierella</taxon>
    </lineage>
</organism>
<protein>
    <recommendedName>
        <fullName evidence="8">C3H1-type domain-containing protein</fullName>
    </recommendedName>
</protein>
<evidence type="ECO:0000256" key="6">
    <source>
        <dbReference type="SAM" id="Coils"/>
    </source>
</evidence>
<dbReference type="SUPFAM" id="SSF90229">
    <property type="entry name" value="CCCH zinc finger"/>
    <property type="match status" value="1"/>
</dbReference>
<feature type="region of interest" description="Disordered" evidence="7">
    <location>
        <begin position="24"/>
        <end position="76"/>
    </location>
</feature>
<evidence type="ECO:0000256" key="1">
    <source>
        <dbReference type="ARBA" id="ARBA00022723"/>
    </source>
</evidence>
<evidence type="ECO:0000256" key="4">
    <source>
        <dbReference type="ARBA" id="ARBA00022833"/>
    </source>
</evidence>
<dbReference type="OrthoDB" id="411372at2759"/>
<evidence type="ECO:0000256" key="5">
    <source>
        <dbReference type="PROSITE-ProRule" id="PRU00723"/>
    </source>
</evidence>
<evidence type="ECO:0000256" key="7">
    <source>
        <dbReference type="SAM" id="MobiDB-lite"/>
    </source>
</evidence>
<keyword evidence="6" id="KW-0175">Coiled coil</keyword>
<comment type="caution">
    <text evidence="9">The sequence shown here is derived from an EMBL/GenBank/DDBJ whole genome shotgun (WGS) entry which is preliminary data.</text>
</comment>
<dbReference type="InterPro" id="IPR045124">
    <property type="entry name" value="Su(sable)-like"/>
</dbReference>
<dbReference type="PANTHER" id="PTHR13119:SF12">
    <property type="entry name" value="PROTEIN SUPPRESSOR OF SABLE"/>
    <property type="match status" value="1"/>
</dbReference>
<dbReference type="EMBL" id="JAAAJA010000625">
    <property type="protein sequence ID" value="KAG0251039.1"/>
    <property type="molecule type" value="Genomic_DNA"/>
</dbReference>
<dbReference type="Proteomes" id="UP000726737">
    <property type="component" value="Unassembled WGS sequence"/>
</dbReference>
<feature type="compositionally biased region" description="Polar residues" evidence="7">
    <location>
        <begin position="46"/>
        <end position="56"/>
    </location>
</feature>
<dbReference type="GO" id="GO:0005634">
    <property type="term" value="C:nucleus"/>
    <property type="evidence" value="ECO:0007669"/>
    <property type="project" value="TreeGrafter"/>
</dbReference>
<feature type="compositionally biased region" description="Polar residues" evidence="7">
    <location>
        <begin position="91"/>
        <end position="102"/>
    </location>
</feature>
<feature type="region of interest" description="Disordered" evidence="7">
    <location>
        <begin position="90"/>
        <end position="178"/>
    </location>
</feature>
<gene>
    <name evidence="9" type="ORF">BG011_007889</name>
</gene>
<sequence>MEGSSHPKPSLDSLMTTVLPALDVTLNTPPTNKKKFKRVRNRQEADSASLSTTQPAEQAEHKKNNVQLNKKQQPISSDMAAAAAAVFNHPTMDTTPAPTQHPNNHRSGQKTRGTFVNKRKGNWQDRSNRSASVASEASEISSIGTADSSEHIKGNKRHRNDGKEQRWRPKGRTRKGVYPDSRADLVGVSQEDDFSTLLLKHVEHKNKMLQRDLEEQSRKLLEEQKKQVELLNAQTAVLMNPTLLSQNQTTSSPTPNSESIANPAQQPRTTPFIPRKHCVHFLKGRCGMAEKCTFKHDIEYRDEQNALKAQQAPLRPPPPPPVIPVDPEEARRARGVCKYAKSGSCIKGNLCLFTHDMSEEPCSFYHLQGVCERGDQCRFGHKPIADRQLQLLRESFKPKSRDTSIDSTDVAIVNTTLSPAETSYGTQDLSLIGT</sequence>
<evidence type="ECO:0000256" key="2">
    <source>
        <dbReference type="ARBA" id="ARBA00022737"/>
    </source>
</evidence>
<keyword evidence="3 5" id="KW-0863">Zinc-finger</keyword>
<feature type="domain" description="C3H1-type" evidence="8">
    <location>
        <begin position="272"/>
        <end position="299"/>
    </location>
</feature>
<evidence type="ECO:0000313" key="9">
    <source>
        <dbReference type="EMBL" id="KAG0251039.1"/>
    </source>
</evidence>
<feature type="compositionally biased region" description="Low complexity" evidence="7">
    <location>
        <begin position="130"/>
        <end position="143"/>
    </location>
</feature>
<dbReference type="InterPro" id="IPR000571">
    <property type="entry name" value="Znf_CCCH"/>
</dbReference>